<organism evidence="7 8">
    <name type="scientific">Monascus purpureus</name>
    <name type="common">Red mold</name>
    <name type="synonym">Monascus anka</name>
    <dbReference type="NCBI Taxonomy" id="5098"/>
    <lineage>
        <taxon>Eukaryota</taxon>
        <taxon>Fungi</taxon>
        <taxon>Dikarya</taxon>
        <taxon>Ascomycota</taxon>
        <taxon>Pezizomycotina</taxon>
        <taxon>Eurotiomycetes</taxon>
        <taxon>Eurotiomycetidae</taxon>
        <taxon>Eurotiales</taxon>
        <taxon>Aspergillaceae</taxon>
        <taxon>Monascus</taxon>
    </lineage>
</organism>
<dbReference type="InterPro" id="IPR050997">
    <property type="entry name" value="MAPEG"/>
</dbReference>
<dbReference type="AlphaFoldDB" id="A0A507QVT3"/>
<comment type="subcellular location">
    <subcellularLocation>
        <location evidence="1">Membrane</location>
        <topology evidence="1">Multi-pass membrane protein</topology>
    </subcellularLocation>
</comment>
<comment type="caution">
    <text evidence="7">The sequence shown here is derived from an EMBL/GenBank/DDBJ whole genome shotgun (WGS) entry which is preliminary data.</text>
</comment>
<dbReference type="GO" id="GO:0004364">
    <property type="term" value="F:glutathione transferase activity"/>
    <property type="evidence" value="ECO:0007669"/>
    <property type="project" value="TreeGrafter"/>
</dbReference>
<dbReference type="Proteomes" id="UP000319663">
    <property type="component" value="Unassembled WGS sequence"/>
</dbReference>
<dbReference type="EMBL" id="VIFY01000085">
    <property type="protein sequence ID" value="TQB71243.1"/>
    <property type="molecule type" value="Genomic_DNA"/>
</dbReference>
<keyword evidence="2 5" id="KW-0812">Transmembrane</keyword>
<evidence type="ECO:0000313" key="7">
    <source>
        <dbReference type="EMBL" id="TQB71243.1"/>
    </source>
</evidence>
<accession>A0A507QVT3</accession>
<evidence type="ECO:0000256" key="5">
    <source>
        <dbReference type="SAM" id="Phobius"/>
    </source>
</evidence>
<dbReference type="PANTHER" id="PTHR10250:SF26">
    <property type="entry name" value="GLUTATHIONE S-TRANSFERASE 3, MITOCHONDRIAL"/>
    <property type="match status" value="1"/>
</dbReference>
<name>A0A507QVT3_MONPU</name>
<dbReference type="STRING" id="5098.A0A507QVT3"/>
<dbReference type="GO" id="GO:0005635">
    <property type="term" value="C:nuclear envelope"/>
    <property type="evidence" value="ECO:0007669"/>
    <property type="project" value="TreeGrafter"/>
</dbReference>
<keyword evidence="4 5" id="KW-0472">Membrane</keyword>
<keyword evidence="8" id="KW-1185">Reference proteome</keyword>
<feature type="transmembrane region" description="Helical" evidence="5">
    <location>
        <begin position="90"/>
        <end position="112"/>
    </location>
</feature>
<dbReference type="FunFam" id="1.20.120.550:FF:000006">
    <property type="entry name" value="Microsomal glutathione S-transferase 3"/>
    <property type="match status" value="1"/>
</dbReference>
<feature type="transmembrane region" description="Helical" evidence="5">
    <location>
        <begin position="12"/>
        <end position="31"/>
    </location>
</feature>
<dbReference type="PANTHER" id="PTHR10250">
    <property type="entry name" value="MICROSOMAL GLUTATHIONE S-TRANSFERASE"/>
    <property type="match status" value="1"/>
</dbReference>
<evidence type="ECO:0000313" key="8">
    <source>
        <dbReference type="Proteomes" id="UP000319663"/>
    </source>
</evidence>
<evidence type="ECO:0000313" key="6">
    <source>
        <dbReference type="EMBL" id="TQB69089.1"/>
    </source>
</evidence>
<evidence type="ECO:0000256" key="2">
    <source>
        <dbReference type="ARBA" id="ARBA00022692"/>
    </source>
</evidence>
<dbReference type="InterPro" id="IPR001129">
    <property type="entry name" value="Membr-assoc_MAPEG"/>
</dbReference>
<dbReference type="GO" id="GO:0016020">
    <property type="term" value="C:membrane"/>
    <property type="evidence" value="ECO:0007669"/>
    <property type="project" value="UniProtKB-SubCell"/>
</dbReference>
<reference evidence="7 8" key="1">
    <citation type="submission" date="2019-06" db="EMBL/GenBank/DDBJ databases">
        <title>Wine fermentation using esterase from Monascus purpureus.</title>
        <authorList>
            <person name="Geng C."/>
            <person name="Zhang Y."/>
        </authorList>
    </citation>
    <scope>NUCLEOTIDE SEQUENCE [LARGE SCALE GENOMIC DNA]</scope>
    <source>
        <strain evidence="7">HQ1</strain>
    </source>
</reference>
<protein>
    <recommendedName>
        <fullName evidence="9">Microsomal glutathione S-transferase 3</fullName>
    </recommendedName>
</protein>
<evidence type="ECO:0000256" key="3">
    <source>
        <dbReference type="ARBA" id="ARBA00022989"/>
    </source>
</evidence>
<dbReference type="SUPFAM" id="SSF161084">
    <property type="entry name" value="MAPEG domain-like"/>
    <property type="match status" value="1"/>
</dbReference>
<evidence type="ECO:0000256" key="4">
    <source>
        <dbReference type="ARBA" id="ARBA00023136"/>
    </source>
</evidence>
<evidence type="ECO:0008006" key="9">
    <source>
        <dbReference type="Google" id="ProtNLM"/>
    </source>
</evidence>
<dbReference type="EMBL" id="VIFY01000172">
    <property type="protein sequence ID" value="TQB69089.1"/>
    <property type="molecule type" value="Genomic_DNA"/>
</dbReference>
<dbReference type="Gene3D" id="1.20.120.550">
    <property type="entry name" value="Membrane associated eicosanoid/glutathione metabolism-like domain"/>
    <property type="match status" value="1"/>
</dbReference>
<proteinExistence type="predicted"/>
<gene>
    <name evidence="6" type="ORF">MPDQ_002347</name>
    <name evidence="7" type="ORF">MPDQ_007715</name>
</gene>
<dbReference type="OrthoDB" id="410651at2759"/>
<dbReference type="GO" id="GO:0004602">
    <property type="term" value="F:glutathione peroxidase activity"/>
    <property type="evidence" value="ECO:0007669"/>
    <property type="project" value="TreeGrafter"/>
</dbReference>
<evidence type="ECO:0000256" key="1">
    <source>
        <dbReference type="ARBA" id="ARBA00004141"/>
    </source>
</evidence>
<dbReference type="Pfam" id="PF01124">
    <property type="entry name" value="MAPEG"/>
    <property type="match status" value="1"/>
</dbReference>
<feature type="transmembrane region" description="Helical" evidence="5">
    <location>
        <begin position="124"/>
        <end position="145"/>
    </location>
</feature>
<dbReference type="GO" id="GO:0005783">
    <property type="term" value="C:endoplasmic reticulum"/>
    <property type="evidence" value="ECO:0007669"/>
    <property type="project" value="TreeGrafter"/>
</dbReference>
<keyword evidence="3 5" id="KW-1133">Transmembrane helix</keyword>
<dbReference type="InterPro" id="IPR023352">
    <property type="entry name" value="MAPEG-like_dom_sf"/>
</dbReference>
<sequence length="151" mass="16608">MTTITLPQNYGLVLGVSLGAIPLLSWIHGAIVTKLRRPAKVPYPHSYASIEQCKENALAEQFNCAQRAHANFLENAPQTMLYLLVAGVKWPNLSATLGAIWVFFRVLFLYGYVYSGKAQGKGRFLGGAFWLVQGALWGLSVFGVGKELISY</sequence>